<evidence type="ECO:0000256" key="5">
    <source>
        <dbReference type="ARBA" id="ARBA00023242"/>
    </source>
</evidence>
<reference evidence="8 9" key="1">
    <citation type="journal article" date="2022" name="G3 (Bethesda)">
        <title>Whole-genome sequence and methylome profiling of the almond [Prunus dulcis (Mill.) D.A. Webb] cultivar 'Nonpareil'.</title>
        <authorList>
            <person name="D'Amico-Willman K.M."/>
            <person name="Ouma W.Z."/>
            <person name="Meulia T."/>
            <person name="Sideli G.M."/>
            <person name="Gradziel T.M."/>
            <person name="Fresnedo-Ramirez J."/>
        </authorList>
    </citation>
    <scope>NUCLEOTIDE SEQUENCE [LARGE SCALE GENOMIC DNA]</scope>
    <source>
        <strain evidence="8">Clone GOH B32 T37-40</strain>
    </source>
</reference>
<gene>
    <name evidence="8" type="ORF">L3X38_042844</name>
</gene>
<evidence type="ECO:0000313" key="9">
    <source>
        <dbReference type="Proteomes" id="UP001054821"/>
    </source>
</evidence>
<keyword evidence="9" id="KW-1185">Reference proteome</keyword>
<comment type="caution">
    <text evidence="8">The sequence shown here is derived from an EMBL/GenBank/DDBJ whole genome shotgun (WGS) entry which is preliminary data.</text>
</comment>
<dbReference type="Pfam" id="PF05699">
    <property type="entry name" value="Dimer_Tnp_hAT"/>
    <property type="match status" value="1"/>
</dbReference>
<keyword evidence="5" id="KW-0539">Nucleus</keyword>
<dbReference type="GO" id="GO:0008270">
    <property type="term" value="F:zinc ion binding"/>
    <property type="evidence" value="ECO:0007669"/>
    <property type="project" value="UniProtKB-KW"/>
</dbReference>
<feature type="domain" description="HAT C-terminal dimerisation" evidence="7">
    <location>
        <begin position="654"/>
        <end position="723"/>
    </location>
</feature>
<keyword evidence="3" id="KW-0863">Zinc-finger</keyword>
<comment type="subcellular location">
    <subcellularLocation>
        <location evidence="1">Nucleus</location>
    </subcellularLocation>
</comment>
<dbReference type="GO" id="GO:0005634">
    <property type="term" value="C:nucleus"/>
    <property type="evidence" value="ECO:0007669"/>
    <property type="project" value="UniProtKB-SubCell"/>
</dbReference>
<dbReference type="GO" id="GO:0046983">
    <property type="term" value="F:protein dimerization activity"/>
    <property type="evidence" value="ECO:0007669"/>
    <property type="project" value="InterPro"/>
</dbReference>
<evidence type="ECO:0000256" key="1">
    <source>
        <dbReference type="ARBA" id="ARBA00004123"/>
    </source>
</evidence>
<dbReference type="EMBL" id="JAJFAZ020000008">
    <property type="protein sequence ID" value="KAI5313668.1"/>
    <property type="molecule type" value="Genomic_DNA"/>
</dbReference>
<dbReference type="InterPro" id="IPR008906">
    <property type="entry name" value="HATC_C_dom"/>
</dbReference>
<dbReference type="SUPFAM" id="SSF53098">
    <property type="entry name" value="Ribonuclease H-like"/>
    <property type="match status" value="2"/>
</dbReference>
<organism evidence="8 9">
    <name type="scientific">Prunus dulcis</name>
    <name type="common">Almond</name>
    <name type="synonym">Amygdalus dulcis</name>
    <dbReference type="NCBI Taxonomy" id="3755"/>
    <lineage>
        <taxon>Eukaryota</taxon>
        <taxon>Viridiplantae</taxon>
        <taxon>Streptophyta</taxon>
        <taxon>Embryophyta</taxon>
        <taxon>Tracheophyta</taxon>
        <taxon>Spermatophyta</taxon>
        <taxon>Magnoliopsida</taxon>
        <taxon>eudicotyledons</taxon>
        <taxon>Gunneridae</taxon>
        <taxon>Pentapetalae</taxon>
        <taxon>rosids</taxon>
        <taxon>fabids</taxon>
        <taxon>Rosales</taxon>
        <taxon>Rosaceae</taxon>
        <taxon>Amygdaloideae</taxon>
        <taxon>Amygdaleae</taxon>
        <taxon>Prunus</taxon>
    </lineage>
</organism>
<protein>
    <recommendedName>
        <fullName evidence="7">HAT C-terminal dimerisation domain-containing protein</fullName>
    </recommendedName>
</protein>
<dbReference type="PANTHER" id="PTHR46481">
    <property type="entry name" value="ZINC FINGER BED DOMAIN-CONTAINING PROTEIN 4"/>
    <property type="match status" value="1"/>
</dbReference>
<dbReference type="InterPro" id="IPR012337">
    <property type="entry name" value="RNaseH-like_sf"/>
</dbReference>
<evidence type="ECO:0000259" key="7">
    <source>
        <dbReference type="Pfam" id="PF05699"/>
    </source>
</evidence>
<keyword evidence="2" id="KW-0479">Metal-binding</keyword>
<evidence type="ECO:0000256" key="4">
    <source>
        <dbReference type="ARBA" id="ARBA00022833"/>
    </source>
</evidence>
<dbReference type="InterPro" id="IPR052035">
    <property type="entry name" value="ZnF_BED_domain_contain"/>
</dbReference>
<keyword evidence="4" id="KW-0862">Zinc</keyword>
<evidence type="ECO:0000256" key="6">
    <source>
        <dbReference type="SAM" id="MobiDB-lite"/>
    </source>
</evidence>
<evidence type="ECO:0000313" key="8">
    <source>
        <dbReference type="EMBL" id="KAI5313668.1"/>
    </source>
</evidence>
<feature type="compositionally biased region" description="Polar residues" evidence="6">
    <location>
        <begin position="182"/>
        <end position="192"/>
    </location>
</feature>
<accession>A0AAD4UVX9</accession>
<feature type="region of interest" description="Disordered" evidence="6">
    <location>
        <begin position="182"/>
        <end position="212"/>
    </location>
</feature>
<dbReference type="Proteomes" id="UP001054821">
    <property type="component" value="Chromosome 8"/>
</dbReference>
<proteinExistence type="predicted"/>
<name>A0AAD4UVX9_PRUDU</name>
<sequence>MCNQGMDWGLLYILQGIKPRTFEKLATRAHDMELSIASHRGKHEPVMEHKKEKVFGQKTDKPIKKPTKEAMKINNVPVKISTQDKKREVKRMEPSRDVDRRRRTLKELEEKTYLFPDSDVAASTSIDSNILLSVPTVDEVNLVPTMDEANSVPTMMEVNQGLEECFASNQLPPMTEFAPAVVTSQAQTSASDQLPPLPSQKKRKPTRKPSEVRNHFEQYQTDGEGFRHFCSVACPRFIPPSRRTLARDLLALYYDEKQLLKAKLATYRVCLTTDTWTSVQNINYMVLTAHFLDGDWMLHKRVLNFCVIQNHKGRTIGRLIEKCLIDWGIERVLTITLDNASTNDKAVSYLQNKMKDWPNGGLLLDGVHLHMRCCAHIVNLIVTDGLKELHNSVKSIRDAVMYMKDWPNEGLLLDGVHLHMRCCAHIVNLIVTDGLKELHNSVKSIRDAVMYVRSSPQRLETFKSCIEKDKIDCKGLVVLDVPTRWNSTYMMLEAALKFKKAFSRLEDEDGHFRSYFGRGNTPPVDEDWANVVVFVKFLKSFYDFTLSVNQFLLIAVVLDPTYKLDNLSMHIAYLYVEHDAYVAEKTAGVRVLLFKLYGLYEAGFVSNPTQSFSSSTTSSSIGSSIVTDSSNSSSFGGNRKNVMKEKWKKRQEDKEAVVLSHEIDRVNASKYPVLAVIARDVLAIPVSTVASESTFSTGGRTINSFRSLSPAMVEALICTQNWLKCTSISLKVQPTIEEMEFYETIESVWGHAGNWAAFNEMENYELDDVLFTETPKRKERNLLLEENVKNLEILNCIFKEANNELSENVETLENERDSLIVIKNDISNQVNVLKENNLVFQESNKNLLTQINEANDTVIKLTVGAKKVDKMLNMGKVHGDKTGFGYGCSSSCVPPPLTTFVKESNTKFDVLEPTRTQRFIPTCHYCGVKGHIRHRRNALRNVSRATNVNGFKNHVSSLKTCSNVKQVWVKKEDHVLPHVGD</sequence>
<evidence type="ECO:0000256" key="2">
    <source>
        <dbReference type="ARBA" id="ARBA00022723"/>
    </source>
</evidence>
<evidence type="ECO:0000256" key="3">
    <source>
        <dbReference type="ARBA" id="ARBA00022771"/>
    </source>
</evidence>
<dbReference type="PANTHER" id="PTHR46481:SF10">
    <property type="entry name" value="ZINC FINGER BED DOMAIN-CONTAINING PROTEIN 39"/>
    <property type="match status" value="1"/>
</dbReference>
<dbReference type="AlphaFoldDB" id="A0AAD4UVX9"/>